<evidence type="ECO:0000256" key="7">
    <source>
        <dbReference type="ARBA" id="ARBA00023024"/>
    </source>
</evidence>
<feature type="compositionally biased region" description="Basic and acidic residues" evidence="13">
    <location>
        <begin position="1039"/>
        <end position="1048"/>
    </location>
</feature>
<feature type="domain" description="GH18" evidence="16">
    <location>
        <begin position="635"/>
        <end position="1001"/>
    </location>
</feature>
<dbReference type="PANTHER" id="PTHR11177">
    <property type="entry name" value="CHITINASE"/>
    <property type="match status" value="1"/>
</dbReference>
<dbReference type="InterPro" id="IPR002557">
    <property type="entry name" value="Chitin-bd_dom"/>
</dbReference>
<feature type="signal peptide" evidence="14">
    <location>
        <begin position="1"/>
        <end position="21"/>
    </location>
</feature>
<evidence type="ECO:0000256" key="3">
    <source>
        <dbReference type="ARBA" id="ARBA00012729"/>
    </source>
</evidence>
<keyword evidence="6 12" id="KW-0378">Hydrolase</keyword>
<dbReference type="GO" id="GO:0005576">
    <property type="term" value="C:extracellular region"/>
    <property type="evidence" value="ECO:0007669"/>
    <property type="project" value="InterPro"/>
</dbReference>
<dbReference type="SMART" id="SM00494">
    <property type="entry name" value="ChtBD2"/>
    <property type="match status" value="7"/>
</dbReference>
<sequence>MGQKLLLQGAVALLLISGTVPSPRLDDDSFSRGAVETIPEHEPIPQPIRASVENIPLRNLRDEGDGRLPLRDAVEKRPIPVIDPHYLSKAFETSDNLLDNVVNLEELNQYYGAASYLNNGSRTDEKLQLGNANLQEMQQTVGAPTTRRIVVCYFESWAAYRAPPLAYTAGLVPRSCTHLHYAYASIHPHTYVIIPSNEDYDVIKGGYRIATGLKRRLSGLRVLLSVGGDGAGRLFSEMVQESYRRSAFIDSAVEFLREHDFDGLDLHWIYAGDKDEREKELLTSLLYELREKLSSYGLLLATVLPPFRYQIEDGYDLSAVSGATDYTILQAWDMTHRNREDRPSRALQHSALHRDPGASYRDQRYDNIEFMVKYILRHGMAAEKLVLGVPLFGRSYTLAASTLPAPGAAVSDWGEEGPYTQTRGMLAYFEICMAEREGKGTSALDEAGNSFAVFDNQWVAYDSPDTILEKMKFVISMDLAGAAAWAIDMDDFRGLCGSPYPILSAISTTLNGELTQSDQASLKIGSCETDIPYLSSDEESCAHFHFCTGGISFRMVCEEDRLYDPSTGFCGHQDVTKCIPGQSLRISIEEAARFLSQAYETDFQWSKLGLVNKKTEQLVESTQPDIKISGRDSDKRIVCYMTSWAFYRRGEGKFVPERIDTRLCTHIVYAYSTLLTDELVIKEFDPWADITNNLYERVTSLQDVKVLLGLGGWTDSAGDKYSRLVSSSAARTKFVVKVVSFLRMHNFKGLHLDWNYPVCWQSNCKKGAKSDKQNFAKLVQELSKALHAADMELGIAISGYKEIIESAYDLPVISKAADFISTMTYDYHGGWERTTSHHTPLTSNQNDALPYYSVEYAIKAMIDGGADPKKLLLGLAFYGQSYRLADAEGSSGPGASAAGPGEPGEFTKQPGMLAYYEICYRVKNLRWRTGRQDQAGPYAYSDNQWVGYDDPKSIREKVEWALRLGLGGVTAWAIDLDDFNNRCCMEPSPLLRAAGRALGRNVPAPPTSPCERPPEPITPAPPTTTPAESDGSISSTSEHGSHDHDHATKPTATTWPSWNPGTTTAMTWWPQATTTTMKPTTTKTTTTRRTTTSEVPDTDSGIEGSACEAGEYRAAPGDCEAYLQCEGGQWRKHRCAPGLHWSAKTGRCDWPSFAHCTEKPPSQESTATTTLAPATSRPPSTTTTIRTTTTRATTTTTTTTTTTPKPTTTTTTTTTSAPVNEEEAAAGQPCSGQDYQLVPNDCNSYLHCDGSVWRQQRCAPGLHWSPKQKHCDWPKYAKCEGTAQKTTTTAPKPIRPARPTRPPTTTTPSSEQDREDGPCSDNEVHAPASTCDAYLLCVGGRWRKQLCPPGLHWDKRTNRCDWVEFAMCEASKLTTTKKPVYQYSTTSRTTTTTRWSTVTTKKPYTLSEEYQKPTRCVTGTYHTHPRCEKFYVCVNGVLVTQSCAPGLVWNTEGSQCDFPRLTSCSDRRKVTSSAMIDGTKITTSNLVQDSENKTTYCESGQYDRNPTDCTKYRHCLFGKFEEFSCSAGLHWNQEKQICDWPQSAKCKKQKVTTTTQATLMDPIIIDSDIEPEVPMRPIESSPTSVAFLNPATRPPLLNSRYKLICYYTNWSWYRPGLGKYDPEDIDPTLCTHIIYGFAVLGPDGLITPHDPFADEKNRLYEKVVEYRKYGIKVSIAIGGWNDSVGDKYSELVNDPSARSRFVKHVVEFIERYGFDGLDLDWEYPKCWQADCSLGPDSDKEGFADIIRELSAVLKPKGLLLSSAVSPSKLIIDAGYDVPVLARYLDWIAVMTYDYHGQWDKKTGHVAPLYYHPDDDTTYFNANYTMHYWMEKGAPSSKLVMGIPMYGQTFTTKSLSDISALNIPALSGGNAGEYTKAKGFLAYYEICDRIMNRKWKVVKDPLQRMGPFAYQGNQWVSFDDVDIIKKKVNFIKSLDLAGGMVWALDLDDFKNTCKQGRHPLLNAIKDGLLDPNVEYNQPQPVPDTSNQIDDDLEDIEVRPGYTKPKPKPKPTTVRPTKQTTPYTTTTTTTTKKPTPPVIMDEEEQYKIVCYYSNWAWYRPGSGKYTPNDIDPSLCTHIVYAFAVLDSSKLVIKPHDNWLDVENKFYEKVVALKSQGVKVLLGLGGWKDSAGDKYSRLVNNPSARRKFVVHALDFIEQHEFDGLDLDWEYPRCWQVDCDRGPSTDKQGFADLITELRSAFVPRGLLLSAAVSASKQVIDAGYNVPVLGKQLDWIAVMTYDYHGHWDKKTGHVAPMYAGHDGTDQTFNVNFTINYWIKKGAPREKLVMGIPFYGQSFSLIEYGGNGLGAPAYAGGDPGDETRTRGFLAFYEICERIRMRGWNVYRDPSGTMGPYATKDDQWVSFDDDFITRHKAEYVRAMGLGGSMIWTLDLDDFTGQYCGCGKSPLLSTINHVLRGREAPSPCSLEEIESPSTGASTETSVTTATSAPEKENDSEITSNEDSLEGKECSGITFKADDSDCSKYYLCINGQYIELTCPAPLVWNKNHCDWPEKAKCKGKSSLRLNDEETTYENKDKPIIACYFTNWAYYRPGKGKFGPEEVDASLCTHIIYAWAHLNSSTYKLVPGVPELDVDNDFLGKISEMKLEGVKVILGVGGLQNSRESQWSEMASSPETRKTFIESALSVIKRWNFDGLHVAWQYPVCDQESCTEITYDSSDRDNFNALLSELSKILRQHNLELSAAVSPNPQVAAVAYNHEILTATLDWVAIAANDYYESSNKRTAYLLPLQSSPSSEIGDFKSILAYWSALVPSRQLVMSVPAYGRSYTLRNEQYVLPGSPTTGAGDAGNYTQVPGFMAYYEICEGIKSQYWEELSIDEGTCAVHGSQWVTYLRPQEIYRIVSTSSRLGLRGAALWALDLDDWRGKCSCEPWPLLTALRQGLLEPNIPPMLC</sequence>
<feature type="domain" description="Chitin-binding type-2" evidence="15">
    <location>
        <begin position="1104"/>
        <end position="1158"/>
    </location>
</feature>
<dbReference type="EC" id="3.2.1.14" evidence="3"/>
<keyword evidence="8" id="KW-1015">Disulfide bond</keyword>
<dbReference type="FunFam" id="3.10.50.10:FF:000001">
    <property type="entry name" value="Chitinase 3-like 1"/>
    <property type="match status" value="3"/>
</dbReference>
<dbReference type="PROSITE" id="PS50940">
    <property type="entry name" value="CHIT_BIND_II"/>
    <property type="match status" value="7"/>
</dbReference>
<keyword evidence="18" id="KW-1185">Reference proteome</keyword>
<proteinExistence type="inferred from homology"/>
<feature type="domain" description="Chitin-binding type-2" evidence="15">
    <location>
        <begin position="2462"/>
        <end position="2514"/>
    </location>
</feature>
<dbReference type="InterPro" id="IPR050314">
    <property type="entry name" value="Glycosyl_Hydrlase_18"/>
</dbReference>
<feature type="domain" description="GH18" evidence="16">
    <location>
        <begin position="2044"/>
        <end position="2414"/>
    </location>
</feature>
<feature type="chain" id="PRO_5035904320" description="chitinase" evidence="14">
    <location>
        <begin position="22"/>
        <end position="2905"/>
    </location>
</feature>
<comment type="similarity">
    <text evidence="2">Belongs to the glycosyl hydrolase 18 family. Chitinase class II subfamily.</text>
</comment>
<evidence type="ECO:0000256" key="13">
    <source>
        <dbReference type="SAM" id="MobiDB-lite"/>
    </source>
</evidence>
<feature type="compositionally biased region" description="Low complexity" evidence="13">
    <location>
        <begin position="2429"/>
        <end position="2444"/>
    </location>
</feature>
<feature type="region of interest" description="Disordered" evidence="13">
    <location>
        <begin position="1284"/>
        <end position="1322"/>
    </location>
</feature>
<dbReference type="CDD" id="cd02872">
    <property type="entry name" value="GH18_chitolectin_chitotriosidase"/>
    <property type="match status" value="3"/>
</dbReference>
<evidence type="ECO:0000313" key="17">
    <source>
        <dbReference type="EMBL" id="CAG4981249.1"/>
    </source>
</evidence>
<feature type="region of interest" description="Disordered" evidence="13">
    <location>
        <begin position="2419"/>
        <end position="2459"/>
    </location>
</feature>
<feature type="domain" description="Chitin-binding type-2" evidence="15">
    <location>
        <begin position="1316"/>
        <end position="1370"/>
    </location>
</feature>
<feature type="domain" description="GH18" evidence="16">
    <location>
        <begin position="2533"/>
        <end position="2898"/>
    </location>
</feature>
<dbReference type="FunFam" id="3.10.50.10:FF:000008">
    <property type="entry name" value="Chitinase 11"/>
    <property type="match status" value="1"/>
</dbReference>
<organism evidence="17 18">
    <name type="scientific">Parnassius apollo</name>
    <name type="common">Apollo butterfly</name>
    <name type="synonym">Papilio apollo</name>
    <dbReference type="NCBI Taxonomy" id="110799"/>
    <lineage>
        <taxon>Eukaryota</taxon>
        <taxon>Metazoa</taxon>
        <taxon>Ecdysozoa</taxon>
        <taxon>Arthropoda</taxon>
        <taxon>Hexapoda</taxon>
        <taxon>Insecta</taxon>
        <taxon>Pterygota</taxon>
        <taxon>Neoptera</taxon>
        <taxon>Endopterygota</taxon>
        <taxon>Lepidoptera</taxon>
        <taxon>Glossata</taxon>
        <taxon>Ditrysia</taxon>
        <taxon>Papilionoidea</taxon>
        <taxon>Papilionidae</taxon>
        <taxon>Parnassiinae</taxon>
        <taxon>Parnassini</taxon>
        <taxon>Parnassius</taxon>
        <taxon>Parnassius</taxon>
    </lineage>
</organism>
<dbReference type="Pfam" id="PF00704">
    <property type="entry name" value="Glyco_hydro_18"/>
    <property type="match status" value="5"/>
</dbReference>
<feature type="compositionally biased region" description="Low complexity" evidence="13">
    <location>
        <begin position="2009"/>
        <end position="2031"/>
    </location>
</feature>
<dbReference type="GO" id="GO:0000272">
    <property type="term" value="P:polysaccharide catabolic process"/>
    <property type="evidence" value="ECO:0007669"/>
    <property type="project" value="UniProtKB-KW"/>
</dbReference>
<dbReference type="OrthoDB" id="76388at2759"/>
<feature type="compositionally biased region" description="Pro residues" evidence="13">
    <location>
        <begin position="1015"/>
        <end position="1024"/>
    </location>
</feature>
<evidence type="ECO:0000256" key="5">
    <source>
        <dbReference type="ARBA" id="ARBA00022729"/>
    </source>
</evidence>
<evidence type="ECO:0000256" key="14">
    <source>
        <dbReference type="SAM" id="SignalP"/>
    </source>
</evidence>
<keyword evidence="5 14" id="KW-0732">Signal</keyword>
<feature type="domain" description="Chitin-binding type-2" evidence="15">
    <location>
        <begin position="1494"/>
        <end position="1548"/>
    </location>
</feature>
<dbReference type="FunFam" id="3.20.20.80:FF:000007">
    <property type="entry name" value="Acidic mammalian chitinase"/>
    <property type="match status" value="3"/>
</dbReference>
<gene>
    <name evidence="17" type="ORF">PAPOLLO_LOCUS10209</name>
</gene>
<evidence type="ECO:0000256" key="10">
    <source>
        <dbReference type="ARBA" id="ARBA00023295"/>
    </source>
</evidence>
<dbReference type="GO" id="GO:0008843">
    <property type="term" value="F:endochitinase activity"/>
    <property type="evidence" value="ECO:0007669"/>
    <property type="project" value="UniProtKB-EC"/>
</dbReference>
<dbReference type="PANTHER" id="PTHR11177:SF359">
    <property type="entry name" value="CHITINASE 10-RELATED"/>
    <property type="match status" value="1"/>
</dbReference>
<evidence type="ECO:0000259" key="15">
    <source>
        <dbReference type="PROSITE" id="PS50940"/>
    </source>
</evidence>
<dbReference type="PROSITE" id="PS51910">
    <property type="entry name" value="GH18_2"/>
    <property type="match status" value="5"/>
</dbReference>
<comment type="caution">
    <text evidence="17">The sequence shown here is derived from an EMBL/GenBank/DDBJ whole genome shotgun (WGS) entry which is preliminary data.</text>
</comment>
<feature type="compositionally biased region" description="Polar residues" evidence="13">
    <location>
        <begin position="1050"/>
        <end position="1063"/>
    </location>
</feature>
<feature type="region of interest" description="Disordered" evidence="13">
    <location>
        <begin position="1996"/>
        <end position="2035"/>
    </location>
</feature>
<feature type="region of interest" description="Disordered" evidence="13">
    <location>
        <begin position="1077"/>
        <end position="1104"/>
    </location>
</feature>
<keyword evidence="4" id="KW-0147">Chitin-binding</keyword>
<dbReference type="PROSITE" id="PS01095">
    <property type="entry name" value="GH18_1"/>
    <property type="match status" value="2"/>
</dbReference>
<evidence type="ECO:0000259" key="16">
    <source>
        <dbReference type="PROSITE" id="PS51910"/>
    </source>
</evidence>
<feature type="domain" description="Chitin-binding type-2" evidence="15">
    <location>
        <begin position="1227"/>
        <end position="1281"/>
    </location>
</feature>
<evidence type="ECO:0000256" key="8">
    <source>
        <dbReference type="ARBA" id="ARBA00023157"/>
    </source>
</evidence>
<feature type="domain" description="Chitin-binding type-2" evidence="15">
    <location>
        <begin position="524"/>
        <end position="580"/>
    </location>
</feature>
<evidence type="ECO:0000256" key="6">
    <source>
        <dbReference type="ARBA" id="ARBA00022801"/>
    </source>
</evidence>
<dbReference type="GO" id="GO:0008061">
    <property type="term" value="F:chitin binding"/>
    <property type="evidence" value="ECO:0007669"/>
    <property type="project" value="UniProtKB-KW"/>
</dbReference>
<keyword evidence="11" id="KW-0624">Polysaccharide degradation</keyword>
<dbReference type="Proteomes" id="UP000691718">
    <property type="component" value="Unassembled WGS sequence"/>
</dbReference>
<feature type="domain" description="GH18" evidence="16">
    <location>
        <begin position="148"/>
        <end position="513"/>
    </location>
</feature>
<feature type="region of interest" description="Disordered" evidence="13">
    <location>
        <begin position="999"/>
        <end position="1063"/>
    </location>
</feature>
<feature type="domain" description="Chitin-binding type-2" evidence="15">
    <location>
        <begin position="1413"/>
        <end position="1466"/>
    </location>
</feature>
<evidence type="ECO:0000256" key="1">
    <source>
        <dbReference type="ARBA" id="ARBA00000822"/>
    </source>
</evidence>
<dbReference type="InterPro" id="IPR011583">
    <property type="entry name" value="Chitinase_II/V-like_cat"/>
</dbReference>
<feature type="domain" description="GH18" evidence="16">
    <location>
        <begin position="1601"/>
        <end position="1970"/>
    </location>
</feature>
<feature type="region of interest" description="Disordered" evidence="13">
    <location>
        <begin position="1158"/>
        <end position="1216"/>
    </location>
</feature>
<dbReference type="Pfam" id="PF01607">
    <property type="entry name" value="CBM_14"/>
    <property type="match status" value="7"/>
</dbReference>
<name>A0A8S3WUG3_PARAO</name>
<feature type="compositionally biased region" description="Pro residues" evidence="13">
    <location>
        <begin position="1293"/>
        <end position="1302"/>
    </location>
</feature>
<dbReference type="FunFam" id="3.10.50.10:FF:000004">
    <property type="entry name" value="Chitinase 5"/>
    <property type="match status" value="1"/>
</dbReference>
<dbReference type="GO" id="GO:0006032">
    <property type="term" value="P:chitin catabolic process"/>
    <property type="evidence" value="ECO:0007669"/>
    <property type="project" value="UniProtKB-KW"/>
</dbReference>
<dbReference type="SMART" id="SM00636">
    <property type="entry name" value="Glyco_18"/>
    <property type="match status" value="5"/>
</dbReference>
<feature type="compositionally biased region" description="Low complexity" evidence="13">
    <location>
        <begin position="1166"/>
        <end position="1216"/>
    </location>
</feature>
<keyword evidence="10 12" id="KW-0326">Glycosidase</keyword>
<reference evidence="17" key="1">
    <citation type="submission" date="2021-04" db="EMBL/GenBank/DDBJ databases">
        <authorList>
            <person name="Tunstrom K."/>
        </authorList>
    </citation>
    <scope>NUCLEOTIDE SEQUENCE</scope>
</reference>
<keyword evidence="7" id="KW-0146">Chitin degradation</keyword>
<keyword evidence="9" id="KW-0119">Carbohydrate metabolism</keyword>
<dbReference type="InterPro" id="IPR001579">
    <property type="entry name" value="Glyco_hydro_18_chit_AS"/>
</dbReference>
<feature type="compositionally biased region" description="Low complexity" evidence="13">
    <location>
        <begin position="1077"/>
        <end position="1092"/>
    </location>
</feature>
<protein>
    <recommendedName>
        <fullName evidence="3">chitinase</fullName>
        <ecNumber evidence="3">3.2.1.14</ecNumber>
    </recommendedName>
</protein>
<evidence type="ECO:0000313" key="18">
    <source>
        <dbReference type="Proteomes" id="UP000691718"/>
    </source>
</evidence>
<evidence type="ECO:0000256" key="12">
    <source>
        <dbReference type="RuleBase" id="RU000489"/>
    </source>
</evidence>
<dbReference type="EMBL" id="CAJQZP010000723">
    <property type="protein sequence ID" value="CAG4981249.1"/>
    <property type="molecule type" value="Genomic_DNA"/>
</dbReference>
<comment type="catalytic activity">
    <reaction evidence="1">
        <text>Random endo-hydrolysis of N-acetyl-beta-D-glucosaminide (1-&gt;4)-beta-linkages in chitin and chitodextrins.</text>
        <dbReference type="EC" id="3.2.1.14"/>
    </reaction>
</comment>
<accession>A0A8S3WUG3</accession>
<evidence type="ECO:0000256" key="2">
    <source>
        <dbReference type="ARBA" id="ARBA00009121"/>
    </source>
</evidence>
<evidence type="ECO:0000256" key="9">
    <source>
        <dbReference type="ARBA" id="ARBA00023277"/>
    </source>
</evidence>
<evidence type="ECO:0000256" key="4">
    <source>
        <dbReference type="ARBA" id="ARBA00022669"/>
    </source>
</evidence>
<dbReference type="InterPro" id="IPR001223">
    <property type="entry name" value="Glyco_hydro18_cat"/>
</dbReference>
<evidence type="ECO:0000256" key="11">
    <source>
        <dbReference type="ARBA" id="ARBA00023326"/>
    </source>
</evidence>